<evidence type="ECO:0000313" key="1">
    <source>
        <dbReference type="EnsemblMetazoa" id="AEPI008536-PA"/>
    </source>
</evidence>
<protein>
    <recommendedName>
        <fullName evidence="3">Aprataxin C2HE/C2H2/C2HC zinc finger domain-containing protein</fullName>
    </recommendedName>
</protein>
<dbReference type="GO" id="GO:0003725">
    <property type="term" value="F:double-stranded RNA binding"/>
    <property type="evidence" value="ECO:0007669"/>
    <property type="project" value="TreeGrafter"/>
</dbReference>
<dbReference type="GO" id="GO:0005634">
    <property type="term" value="C:nucleus"/>
    <property type="evidence" value="ECO:0007669"/>
    <property type="project" value="TreeGrafter"/>
</dbReference>
<dbReference type="GO" id="GO:0033699">
    <property type="term" value="F:DNA 5'-adenosine monophosphate hydrolase activity"/>
    <property type="evidence" value="ECO:0007669"/>
    <property type="project" value="TreeGrafter"/>
</dbReference>
<dbReference type="PANTHER" id="PTHR12486">
    <property type="entry name" value="APRATAXIN-RELATED"/>
    <property type="match status" value="1"/>
</dbReference>
<dbReference type="GO" id="GO:0000012">
    <property type="term" value="P:single strand break repair"/>
    <property type="evidence" value="ECO:0007669"/>
    <property type="project" value="TreeGrafter"/>
</dbReference>
<name>A0A182PNK9_9DIPT</name>
<accession>A0A182PNK9</accession>
<dbReference type="InterPro" id="IPR036265">
    <property type="entry name" value="HIT-like_sf"/>
</dbReference>
<evidence type="ECO:0008006" key="3">
    <source>
        <dbReference type="Google" id="ProtNLM"/>
    </source>
</evidence>
<dbReference type="GO" id="GO:0003697">
    <property type="term" value="F:single-stranded DNA binding"/>
    <property type="evidence" value="ECO:0007669"/>
    <property type="project" value="TreeGrafter"/>
</dbReference>
<sequence>MTSTEEGFARLVREHWSYQLVRELEDESFHLKSTDKSIAIRDLHPKARVLEDFGLEKKQFNFGYHLKPHMKRLHMHVISKDFVSPSLKRRHHWTIFNSEIFQSHEAVFAELKLHGKIRERPDSYIKALREGPLNCAVCGYVTDKLCIMKQHIAVHEYSTVETVVAESRSNHLSHSGHAL</sequence>
<dbReference type="SUPFAM" id="SSF54197">
    <property type="entry name" value="HIT-like"/>
    <property type="match status" value="1"/>
</dbReference>
<reference evidence="2" key="1">
    <citation type="submission" date="2013-03" db="EMBL/GenBank/DDBJ databases">
        <title>The Genome Sequence of Anopheles epiroticus epiroticus2.</title>
        <authorList>
            <consortium name="The Broad Institute Genomics Platform"/>
            <person name="Neafsey D.E."/>
            <person name="Howell P."/>
            <person name="Walker B."/>
            <person name="Young S.K."/>
            <person name="Zeng Q."/>
            <person name="Gargeya S."/>
            <person name="Fitzgerald M."/>
            <person name="Haas B."/>
            <person name="Abouelleil A."/>
            <person name="Allen A.W."/>
            <person name="Alvarado L."/>
            <person name="Arachchi H.M."/>
            <person name="Berlin A.M."/>
            <person name="Chapman S.B."/>
            <person name="Gainer-Dewar J."/>
            <person name="Goldberg J."/>
            <person name="Griggs A."/>
            <person name="Gujja S."/>
            <person name="Hansen M."/>
            <person name="Howarth C."/>
            <person name="Imamovic A."/>
            <person name="Ireland A."/>
            <person name="Larimer J."/>
            <person name="McCowan C."/>
            <person name="Murphy C."/>
            <person name="Pearson M."/>
            <person name="Poon T.W."/>
            <person name="Priest M."/>
            <person name="Roberts A."/>
            <person name="Saif S."/>
            <person name="Shea T."/>
            <person name="Sisk P."/>
            <person name="Sykes S."/>
            <person name="Wortman J."/>
            <person name="Nusbaum C."/>
            <person name="Birren B."/>
        </authorList>
    </citation>
    <scope>NUCLEOTIDE SEQUENCE [LARGE SCALE GENOMIC DNA]</scope>
    <source>
        <strain evidence="2">Epiroticus2</strain>
    </source>
</reference>
<reference evidence="1" key="2">
    <citation type="submission" date="2020-05" db="UniProtKB">
        <authorList>
            <consortium name="EnsemblMetazoa"/>
        </authorList>
    </citation>
    <scope>IDENTIFICATION</scope>
    <source>
        <strain evidence="1">Epiroticus2</strain>
    </source>
</reference>
<evidence type="ECO:0000313" key="2">
    <source>
        <dbReference type="Proteomes" id="UP000075885"/>
    </source>
</evidence>
<dbReference type="GO" id="GO:1990165">
    <property type="term" value="F:single-strand break-containing DNA binding"/>
    <property type="evidence" value="ECO:0007669"/>
    <property type="project" value="TreeGrafter"/>
</dbReference>
<proteinExistence type="predicted"/>
<dbReference type="Gene3D" id="3.30.428.10">
    <property type="entry name" value="HIT-like"/>
    <property type="match status" value="1"/>
</dbReference>
<dbReference type="Pfam" id="PF11969">
    <property type="entry name" value="DcpS_C"/>
    <property type="match status" value="1"/>
</dbReference>
<dbReference type="AlphaFoldDB" id="A0A182PNK9"/>
<dbReference type="EnsemblMetazoa" id="AEPI008536-RA">
    <property type="protein sequence ID" value="AEPI008536-PA"/>
    <property type="gene ID" value="AEPI008536"/>
</dbReference>
<dbReference type="GO" id="GO:0030983">
    <property type="term" value="F:mismatched DNA binding"/>
    <property type="evidence" value="ECO:0007669"/>
    <property type="project" value="TreeGrafter"/>
</dbReference>
<dbReference type="VEuPathDB" id="VectorBase:AEPI008536"/>
<dbReference type="STRING" id="199890.A0A182PNK9"/>
<dbReference type="Proteomes" id="UP000075885">
    <property type="component" value="Unassembled WGS sequence"/>
</dbReference>
<organism evidence="1 2">
    <name type="scientific">Anopheles epiroticus</name>
    <dbReference type="NCBI Taxonomy" id="199890"/>
    <lineage>
        <taxon>Eukaryota</taxon>
        <taxon>Metazoa</taxon>
        <taxon>Ecdysozoa</taxon>
        <taxon>Arthropoda</taxon>
        <taxon>Hexapoda</taxon>
        <taxon>Insecta</taxon>
        <taxon>Pterygota</taxon>
        <taxon>Neoptera</taxon>
        <taxon>Endopterygota</taxon>
        <taxon>Diptera</taxon>
        <taxon>Nematocera</taxon>
        <taxon>Culicoidea</taxon>
        <taxon>Culicidae</taxon>
        <taxon>Anophelinae</taxon>
        <taxon>Anopheles</taxon>
    </lineage>
</organism>
<dbReference type="PANTHER" id="PTHR12486:SF4">
    <property type="entry name" value="APRATAXIN"/>
    <property type="match status" value="1"/>
</dbReference>
<keyword evidence="2" id="KW-1185">Reference proteome</keyword>